<gene>
    <name evidence="1" type="ORF">Vadar_018235</name>
</gene>
<accession>A0ACB7X299</accession>
<name>A0ACB7X299_9ERIC</name>
<proteinExistence type="predicted"/>
<reference evidence="1 2" key="1">
    <citation type="journal article" date="2021" name="Hortic Res">
        <title>High-quality reference genome and annotation aids understanding of berry development for evergreen blueberry (Vaccinium darrowii).</title>
        <authorList>
            <person name="Yu J."/>
            <person name="Hulse-Kemp A.M."/>
            <person name="Babiker E."/>
            <person name="Staton M."/>
        </authorList>
    </citation>
    <scope>NUCLEOTIDE SEQUENCE [LARGE SCALE GENOMIC DNA]</scope>
    <source>
        <strain evidence="2">cv. NJ 8807/NJ 8810</strain>
        <tissue evidence="1">Young leaf</tissue>
    </source>
</reference>
<protein>
    <submittedName>
        <fullName evidence="1">Uncharacterized protein</fullName>
    </submittedName>
</protein>
<comment type="caution">
    <text evidence="1">The sequence shown here is derived from an EMBL/GenBank/DDBJ whole genome shotgun (WGS) entry which is preliminary data.</text>
</comment>
<evidence type="ECO:0000313" key="1">
    <source>
        <dbReference type="EMBL" id="KAH7834650.1"/>
    </source>
</evidence>
<keyword evidence="2" id="KW-1185">Reference proteome</keyword>
<dbReference type="EMBL" id="CM037152">
    <property type="protein sequence ID" value="KAH7834650.1"/>
    <property type="molecule type" value="Genomic_DNA"/>
</dbReference>
<organism evidence="1 2">
    <name type="scientific">Vaccinium darrowii</name>
    <dbReference type="NCBI Taxonomy" id="229202"/>
    <lineage>
        <taxon>Eukaryota</taxon>
        <taxon>Viridiplantae</taxon>
        <taxon>Streptophyta</taxon>
        <taxon>Embryophyta</taxon>
        <taxon>Tracheophyta</taxon>
        <taxon>Spermatophyta</taxon>
        <taxon>Magnoliopsida</taxon>
        <taxon>eudicotyledons</taxon>
        <taxon>Gunneridae</taxon>
        <taxon>Pentapetalae</taxon>
        <taxon>asterids</taxon>
        <taxon>Ericales</taxon>
        <taxon>Ericaceae</taxon>
        <taxon>Vaccinioideae</taxon>
        <taxon>Vaccinieae</taxon>
        <taxon>Vaccinium</taxon>
    </lineage>
</organism>
<dbReference type="Proteomes" id="UP000828048">
    <property type="component" value="Chromosome 2"/>
</dbReference>
<evidence type="ECO:0000313" key="2">
    <source>
        <dbReference type="Proteomes" id="UP000828048"/>
    </source>
</evidence>
<sequence>MGDYRSKSYGDGRMQMQPYYGPRPTSNPHDIRSYSSSFDASYGLPPPLATQMGGMKDFKLKKSKSSIVSSWGLNDPELQRKKRVASYKVYSVEDKVKGSLRKSFKWIKDRYNHVVYGWR</sequence>